<organism evidence="1 2">
    <name type="scientific">Dactylosporangium darangshiense</name>
    <dbReference type="NCBI Taxonomy" id="579108"/>
    <lineage>
        <taxon>Bacteria</taxon>
        <taxon>Bacillati</taxon>
        <taxon>Actinomycetota</taxon>
        <taxon>Actinomycetes</taxon>
        <taxon>Micromonosporales</taxon>
        <taxon>Micromonosporaceae</taxon>
        <taxon>Dactylosporangium</taxon>
    </lineage>
</organism>
<evidence type="ECO:0000313" key="1">
    <source>
        <dbReference type="EMBL" id="GAA4262745.1"/>
    </source>
</evidence>
<protein>
    <submittedName>
        <fullName evidence="1">Uncharacterized protein</fullName>
    </submittedName>
</protein>
<name>A0ABP8DRY0_9ACTN</name>
<evidence type="ECO:0000313" key="2">
    <source>
        <dbReference type="Proteomes" id="UP001500620"/>
    </source>
</evidence>
<gene>
    <name evidence="1" type="ORF">GCM10022255_101020</name>
</gene>
<reference evidence="2" key="1">
    <citation type="journal article" date="2019" name="Int. J. Syst. Evol. Microbiol.">
        <title>The Global Catalogue of Microorganisms (GCM) 10K type strain sequencing project: providing services to taxonomists for standard genome sequencing and annotation.</title>
        <authorList>
            <consortium name="The Broad Institute Genomics Platform"/>
            <consortium name="The Broad Institute Genome Sequencing Center for Infectious Disease"/>
            <person name="Wu L."/>
            <person name="Ma J."/>
        </authorList>
    </citation>
    <scope>NUCLEOTIDE SEQUENCE [LARGE SCALE GENOMIC DNA]</scope>
    <source>
        <strain evidence="2">JCM 17441</strain>
    </source>
</reference>
<comment type="caution">
    <text evidence="1">The sequence shown here is derived from an EMBL/GenBank/DDBJ whole genome shotgun (WGS) entry which is preliminary data.</text>
</comment>
<proteinExistence type="predicted"/>
<keyword evidence="2" id="KW-1185">Reference proteome</keyword>
<dbReference type="Proteomes" id="UP001500620">
    <property type="component" value="Unassembled WGS sequence"/>
</dbReference>
<dbReference type="EMBL" id="BAABAT010000054">
    <property type="protein sequence ID" value="GAA4262745.1"/>
    <property type="molecule type" value="Genomic_DNA"/>
</dbReference>
<accession>A0ABP8DRY0</accession>
<sequence length="88" mass="9521">MLAAALEAEVDADLAELAHERDERGRRLVVRNGHAQPRQVMTSAGAIVRLGDHAEHWQLPHRPLVPGAHPSLSPGGGRRVDGCVLLRV</sequence>